<evidence type="ECO:0008006" key="10">
    <source>
        <dbReference type="Google" id="ProtNLM"/>
    </source>
</evidence>
<gene>
    <name evidence="8" type="primary">LSM5</name>
</gene>
<evidence type="ECO:0000256" key="2">
    <source>
        <dbReference type="ARBA" id="ARBA00008141"/>
    </source>
</evidence>
<reference evidence="8" key="2">
    <citation type="submission" date="2025-08" db="UniProtKB">
        <authorList>
            <consortium name="Ensembl"/>
        </authorList>
    </citation>
    <scope>IDENTIFICATION</scope>
</reference>
<dbReference type="Proteomes" id="UP001501940">
    <property type="component" value="Chromosome 21"/>
</dbReference>
<dbReference type="GO" id="GO:0042246">
    <property type="term" value="P:tissue regeneration"/>
    <property type="evidence" value="ECO:0007669"/>
    <property type="project" value="InterPro"/>
</dbReference>
<evidence type="ECO:0000256" key="1">
    <source>
        <dbReference type="ARBA" id="ARBA00004141"/>
    </source>
</evidence>
<evidence type="ECO:0000256" key="7">
    <source>
        <dbReference type="SAM" id="Phobius"/>
    </source>
</evidence>
<protein>
    <recommendedName>
        <fullName evidence="10">Ninjurin 2</fullName>
    </recommendedName>
</protein>
<evidence type="ECO:0000256" key="4">
    <source>
        <dbReference type="ARBA" id="ARBA00022889"/>
    </source>
</evidence>
<reference evidence="8 9" key="1">
    <citation type="submission" date="2022-01" db="EMBL/GenBank/DDBJ databases">
        <title>A chromosome-scale genome assembly of the false clownfish, Amphiprion ocellaris.</title>
        <authorList>
            <person name="Ryu T."/>
        </authorList>
    </citation>
    <scope>NUCLEOTIDE SEQUENCE [LARGE SCALE GENOMIC DNA]</scope>
</reference>
<keyword evidence="6 7" id="KW-0472">Membrane</keyword>
<keyword evidence="9" id="KW-1185">Reference proteome</keyword>
<keyword evidence="5 7" id="KW-1133">Transmembrane helix</keyword>
<comment type="subcellular location">
    <subcellularLocation>
        <location evidence="1">Membrane</location>
        <topology evidence="1">Multi-pass membrane protein</topology>
    </subcellularLocation>
</comment>
<dbReference type="InterPro" id="IPR007007">
    <property type="entry name" value="Ninjurin"/>
</dbReference>
<keyword evidence="3 7" id="KW-0812">Transmembrane</keyword>
<dbReference type="Ensembl" id="ENSAOCT00000054485.1">
    <property type="protein sequence ID" value="ENSAOCP00000067974.1"/>
    <property type="gene ID" value="ENSAOCG00000024857.1"/>
</dbReference>
<keyword evidence="4" id="KW-0130">Cell adhesion</keyword>
<comment type="similarity">
    <text evidence="2">Belongs to the ninjurin family.</text>
</comment>
<accession>A0AAQ5ZSA7</accession>
<evidence type="ECO:0000256" key="5">
    <source>
        <dbReference type="ARBA" id="ARBA00022989"/>
    </source>
</evidence>
<sequence>RKSYKEQLIKLWVFEIVCLCVCLRACVSRRDLNEEANQKRLDSLNNITTIIIFLIFVTNIFISVFGMERTGLFARIPINSRHPLHI</sequence>
<name>A0AAQ5ZSA7_AMPOC</name>
<evidence type="ECO:0000313" key="8">
    <source>
        <dbReference type="Ensembl" id="ENSAOCP00000067974.1"/>
    </source>
</evidence>
<dbReference type="AlphaFoldDB" id="A0AAQ5ZSA7"/>
<dbReference type="GO" id="GO:0016020">
    <property type="term" value="C:membrane"/>
    <property type="evidence" value="ECO:0007669"/>
    <property type="project" value="UniProtKB-SubCell"/>
</dbReference>
<dbReference type="GO" id="GO:0007155">
    <property type="term" value="P:cell adhesion"/>
    <property type="evidence" value="ECO:0007669"/>
    <property type="project" value="UniProtKB-KW"/>
</dbReference>
<organism evidence="8 9">
    <name type="scientific">Amphiprion ocellaris</name>
    <name type="common">Clown anemonefish</name>
    <dbReference type="NCBI Taxonomy" id="80972"/>
    <lineage>
        <taxon>Eukaryota</taxon>
        <taxon>Metazoa</taxon>
        <taxon>Chordata</taxon>
        <taxon>Craniata</taxon>
        <taxon>Vertebrata</taxon>
        <taxon>Euteleostomi</taxon>
        <taxon>Actinopterygii</taxon>
        <taxon>Neopterygii</taxon>
        <taxon>Teleostei</taxon>
        <taxon>Neoteleostei</taxon>
        <taxon>Acanthomorphata</taxon>
        <taxon>Ovalentaria</taxon>
        <taxon>Pomacentridae</taxon>
        <taxon>Amphiprion</taxon>
    </lineage>
</organism>
<feature type="transmembrane region" description="Helical" evidence="7">
    <location>
        <begin position="47"/>
        <end position="67"/>
    </location>
</feature>
<reference evidence="8" key="3">
    <citation type="submission" date="2025-09" db="UniProtKB">
        <authorList>
            <consortium name="Ensembl"/>
        </authorList>
    </citation>
    <scope>IDENTIFICATION</scope>
</reference>
<evidence type="ECO:0000256" key="3">
    <source>
        <dbReference type="ARBA" id="ARBA00022692"/>
    </source>
</evidence>
<evidence type="ECO:0000256" key="6">
    <source>
        <dbReference type="ARBA" id="ARBA00023136"/>
    </source>
</evidence>
<proteinExistence type="inferred from homology"/>
<dbReference type="Pfam" id="PF04923">
    <property type="entry name" value="Ninjurin"/>
    <property type="match status" value="1"/>
</dbReference>
<evidence type="ECO:0000313" key="9">
    <source>
        <dbReference type="Proteomes" id="UP001501940"/>
    </source>
</evidence>